<proteinExistence type="predicted"/>
<dbReference type="Proteomes" id="UP000078397">
    <property type="component" value="Unassembled WGS sequence"/>
</dbReference>
<name>A0A179FPU7_METCM</name>
<protein>
    <submittedName>
        <fullName evidence="2">Uncharacterized protein</fullName>
    </submittedName>
</protein>
<dbReference type="KEGG" id="pchm:VFPPC_08726"/>
<feature type="compositionally biased region" description="Basic and acidic residues" evidence="1">
    <location>
        <begin position="25"/>
        <end position="40"/>
    </location>
</feature>
<feature type="region of interest" description="Disordered" evidence="1">
    <location>
        <begin position="1"/>
        <end position="75"/>
    </location>
</feature>
<keyword evidence="3" id="KW-1185">Reference proteome</keyword>
<dbReference type="GeneID" id="28851377"/>
<accession>A0A179FPU7</accession>
<comment type="caution">
    <text evidence="2">The sequence shown here is derived from an EMBL/GenBank/DDBJ whole genome shotgun (WGS) entry which is preliminary data.</text>
</comment>
<reference evidence="2 3" key="1">
    <citation type="journal article" date="2016" name="PLoS Pathog.">
        <title>Biosynthesis of antibiotic leucinostatins in bio-control fungus Purpureocillium lilacinum and their inhibition on phytophthora revealed by genome mining.</title>
        <authorList>
            <person name="Wang G."/>
            <person name="Liu Z."/>
            <person name="Lin R."/>
            <person name="Li E."/>
            <person name="Mao Z."/>
            <person name="Ling J."/>
            <person name="Yang Y."/>
            <person name="Yin W.B."/>
            <person name="Xie B."/>
        </authorList>
    </citation>
    <scope>NUCLEOTIDE SEQUENCE [LARGE SCALE GENOMIC DNA]</scope>
    <source>
        <strain evidence="2">170</strain>
    </source>
</reference>
<feature type="compositionally biased region" description="Polar residues" evidence="1">
    <location>
        <begin position="42"/>
        <end position="75"/>
    </location>
</feature>
<dbReference type="RefSeq" id="XP_018144385.1">
    <property type="nucleotide sequence ID" value="XM_018287383.1"/>
</dbReference>
<evidence type="ECO:0000313" key="3">
    <source>
        <dbReference type="Proteomes" id="UP000078397"/>
    </source>
</evidence>
<gene>
    <name evidence="2" type="ORF">VFPPC_08726</name>
</gene>
<organism evidence="2 3">
    <name type="scientific">Pochonia chlamydosporia 170</name>
    <dbReference type="NCBI Taxonomy" id="1380566"/>
    <lineage>
        <taxon>Eukaryota</taxon>
        <taxon>Fungi</taxon>
        <taxon>Dikarya</taxon>
        <taxon>Ascomycota</taxon>
        <taxon>Pezizomycotina</taxon>
        <taxon>Sordariomycetes</taxon>
        <taxon>Hypocreomycetidae</taxon>
        <taxon>Hypocreales</taxon>
        <taxon>Clavicipitaceae</taxon>
        <taxon>Pochonia</taxon>
    </lineage>
</organism>
<sequence>MGDNKAIEDTSSVAEDRATRRRIRQRENRKQKRELARMAKNETLSNSNVILKPSQPKTSPLTTKTRQNSNSIQESGVTTLEETKQFLTRIYENDALARSGIVLQGLKCIFHDLGYSSTWGDVRFAWSRLSSFRFDSIDEMESLVKLREEEADLYQMHASRVPELLDSIKDGHEDRDAIEYGAVVLLAILPLIETQRVYLGVQLGIAQRRNEEYQELRELEFRHMVNWAMIAPEGYYMDCYDKRWDLAERLGVSESRLEGVFLERRVADARHRLQEALGNRRDEDWVGNKHLI</sequence>
<feature type="compositionally biased region" description="Basic and acidic residues" evidence="1">
    <location>
        <begin position="1"/>
        <end position="18"/>
    </location>
</feature>
<evidence type="ECO:0000256" key="1">
    <source>
        <dbReference type="SAM" id="MobiDB-lite"/>
    </source>
</evidence>
<evidence type="ECO:0000313" key="2">
    <source>
        <dbReference type="EMBL" id="OAQ67298.1"/>
    </source>
</evidence>
<dbReference type="AlphaFoldDB" id="A0A179FPU7"/>
<dbReference type="EMBL" id="LSBJ02000004">
    <property type="protein sequence ID" value="OAQ67298.1"/>
    <property type="molecule type" value="Genomic_DNA"/>
</dbReference>